<dbReference type="OrthoDB" id="14670at10239"/>
<organismHost>
    <name type="scientific">Amsacta</name>
    <dbReference type="NCBI Taxonomy" id="340055"/>
</organismHost>
<name>Q9EN07_AMEPV</name>
<dbReference type="Pfam" id="PF05708">
    <property type="entry name" value="Peptidase_C92"/>
    <property type="match status" value="1"/>
</dbReference>
<reference evidence="1 2" key="1">
    <citation type="journal article" date="2000" name="Virology">
        <title>Complete genomic sequence of the Amsacta moorei entomopoxvirus: analysis and comparison with other poxviruses.</title>
        <authorList>
            <person name="Bawden A.L."/>
            <person name="Glassberg K.J."/>
            <person name="Diggans J."/>
            <person name="Shaw R."/>
            <person name="Farmerie W."/>
            <person name="Moyer R.W."/>
        </authorList>
    </citation>
    <scope>NUCLEOTIDE SEQUENCE [LARGE SCALE GENOMIC DNA]</scope>
</reference>
<proteinExistence type="predicted"/>
<dbReference type="RefSeq" id="NP_064823.1">
    <property type="nucleotide sequence ID" value="NC_002520.1"/>
</dbReference>
<organism evidence="1 2">
    <name type="scientific">Amsacta moorei entomopoxvirus</name>
    <name type="common">AmEPV</name>
    <dbReference type="NCBI Taxonomy" id="28321"/>
    <lineage>
        <taxon>Viruses</taxon>
        <taxon>Varidnaviria</taxon>
        <taxon>Bamfordvirae</taxon>
        <taxon>Nucleocytoviricota</taxon>
        <taxon>Pokkesviricetes</taxon>
        <taxon>Chitovirales</taxon>
        <taxon>Poxviridae</taxon>
        <taxon>Entomopoxvirinae</taxon>
        <taxon>Betaentomopoxvirus</taxon>
    </lineage>
</organism>
<evidence type="ECO:0000313" key="1">
    <source>
        <dbReference type="EMBL" id="AAG02747.1"/>
    </source>
</evidence>
<keyword evidence="2" id="KW-1185">Reference proteome</keyword>
<dbReference type="KEGG" id="vg:1494631"/>
<protein>
    <submittedName>
        <fullName evidence="1">AMV041</fullName>
    </submittedName>
</protein>
<sequence length="213" mass="25726">MNNLLRGSVITTVRHNTYEYYLCPSMATHGCIYFGKGLKTYLESIKLYLSDINDTDEYVINCNGRYTYPEDYYKFLKKRDEYKIYNFCKLDNNIIPYINIMDYAAKYSCKFIGKKFSFRQRGNYCFEIIVKSYIASIKRMNHTLYKFNMIDIYVYKFYNSRSITNYINFYLVYKKYKNKTKQYNNSNCNFIIKKINNILYINSITNNEKICIN</sequence>
<dbReference type="GeneID" id="1494631"/>
<dbReference type="EMBL" id="AF250284">
    <property type="protein sequence ID" value="AAG02747.1"/>
    <property type="molecule type" value="Genomic_DNA"/>
</dbReference>
<evidence type="ECO:0000313" key="2">
    <source>
        <dbReference type="Proteomes" id="UP000000872"/>
    </source>
</evidence>
<dbReference type="Proteomes" id="UP000000872">
    <property type="component" value="Segment"/>
</dbReference>
<accession>Q9EN07</accession>
<gene>
    <name evidence="1" type="primary">AMV041</name>
</gene>
<dbReference type="InterPro" id="IPR024453">
    <property type="entry name" value="Peptidase_C92"/>
</dbReference>